<evidence type="ECO:0000313" key="3">
    <source>
        <dbReference type="EMBL" id="ACO67648.1"/>
    </source>
</evidence>
<dbReference type="InParanoid" id="C1EIA9"/>
<protein>
    <recommendedName>
        <fullName evidence="5">DUF2834 domain-containing protein</fullName>
    </recommendedName>
</protein>
<dbReference type="PANTHER" id="PTHR36009:SF3">
    <property type="entry name" value="TRANSMEMBRANE PROTEIN"/>
    <property type="match status" value="1"/>
</dbReference>
<dbReference type="FunCoup" id="C1EIA9">
    <property type="interactions" value="541"/>
</dbReference>
<accession>C1EIA9</accession>
<feature type="compositionally biased region" description="Basic residues" evidence="1">
    <location>
        <begin position="1"/>
        <end position="10"/>
    </location>
</feature>
<dbReference type="GeneID" id="8249502"/>
<evidence type="ECO:0000313" key="4">
    <source>
        <dbReference type="Proteomes" id="UP000002009"/>
    </source>
</evidence>
<keyword evidence="2" id="KW-0812">Transmembrane</keyword>
<organism evidence="3 4">
    <name type="scientific">Micromonas commoda (strain RCC299 / NOUM17 / CCMP2709)</name>
    <name type="common">Picoplanktonic green alga</name>
    <dbReference type="NCBI Taxonomy" id="296587"/>
    <lineage>
        <taxon>Eukaryota</taxon>
        <taxon>Viridiplantae</taxon>
        <taxon>Chlorophyta</taxon>
        <taxon>Mamiellophyceae</taxon>
        <taxon>Mamiellales</taxon>
        <taxon>Mamiellaceae</taxon>
        <taxon>Micromonas</taxon>
    </lineage>
</organism>
<evidence type="ECO:0000256" key="2">
    <source>
        <dbReference type="SAM" id="Phobius"/>
    </source>
</evidence>
<dbReference type="KEGG" id="mis:MICPUN_64512"/>
<feature type="transmembrane region" description="Helical" evidence="2">
    <location>
        <begin position="37"/>
        <end position="55"/>
    </location>
</feature>
<dbReference type="EMBL" id="CP001333">
    <property type="protein sequence ID" value="ACO67648.1"/>
    <property type="molecule type" value="Genomic_DNA"/>
</dbReference>
<name>C1EIA9_MICCC</name>
<feature type="transmembrane region" description="Helical" evidence="2">
    <location>
        <begin position="85"/>
        <end position="104"/>
    </location>
</feature>
<evidence type="ECO:0000256" key="1">
    <source>
        <dbReference type="SAM" id="MobiDB-lite"/>
    </source>
</evidence>
<proteinExistence type="predicted"/>
<sequence>MTSTPNRRRSNATATRASADPAGSDAPYAPWRDPTRLGLLALWLGLGSVAALVAPKGTTDFDAGLVTTLVSAPFSGAVNPIFEALFNSLGVVPAVYAALLLPGAKDQPRIPTVPPLAASFALGFFALGPYLIAREPRTEPVPRSSLGWATRTIFESKVFAAFNAAFAAFLIAYGAANFTSDAAEAFVAMWRDQSALACVSSCDLTVLSIAMYGALAEDMRRRGCYDGAKAAAFCAVPVLGPCVYLLTRPSLPE</sequence>
<feature type="region of interest" description="Disordered" evidence="1">
    <location>
        <begin position="1"/>
        <end position="27"/>
    </location>
</feature>
<feature type="transmembrane region" description="Helical" evidence="2">
    <location>
        <begin position="154"/>
        <end position="174"/>
    </location>
</feature>
<dbReference type="AlphaFoldDB" id="C1EIA9"/>
<keyword evidence="2" id="KW-1133">Transmembrane helix</keyword>
<feature type="transmembrane region" description="Helical" evidence="2">
    <location>
        <begin position="116"/>
        <end position="133"/>
    </location>
</feature>
<keyword evidence="4" id="KW-1185">Reference proteome</keyword>
<dbReference type="PANTHER" id="PTHR36009">
    <property type="match status" value="1"/>
</dbReference>
<dbReference type="eggNOG" id="ENOG502QWFT">
    <property type="taxonomic scope" value="Eukaryota"/>
</dbReference>
<dbReference type="OrthoDB" id="47210at2759"/>
<dbReference type="Proteomes" id="UP000002009">
    <property type="component" value="Chromosome 15"/>
</dbReference>
<reference evidence="3 4" key="1">
    <citation type="journal article" date="2009" name="Science">
        <title>Green evolution and dynamic adaptations revealed by genomes of the marine picoeukaryotes Micromonas.</title>
        <authorList>
            <person name="Worden A.Z."/>
            <person name="Lee J.H."/>
            <person name="Mock T."/>
            <person name="Rouze P."/>
            <person name="Simmons M.P."/>
            <person name="Aerts A.L."/>
            <person name="Allen A.E."/>
            <person name="Cuvelier M.L."/>
            <person name="Derelle E."/>
            <person name="Everett M.V."/>
            <person name="Foulon E."/>
            <person name="Grimwood J."/>
            <person name="Gundlach H."/>
            <person name="Henrissat B."/>
            <person name="Napoli C."/>
            <person name="McDonald S.M."/>
            <person name="Parker M.S."/>
            <person name="Rombauts S."/>
            <person name="Salamov A."/>
            <person name="Von Dassow P."/>
            <person name="Badger J.H."/>
            <person name="Coutinho P.M."/>
            <person name="Demir E."/>
            <person name="Dubchak I."/>
            <person name="Gentemann C."/>
            <person name="Eikrem W."/>
            <person name="Gready J.E."/>
            <person name="John U."/>
            <person name="Lanier W."/>
            <person name="Lindquist E.A."/>
            <person name="Lucas S."/>
            <person name="Mayer K.F."/>
            <person name="Moreau H."/>
            <person name="Not F."/>
            <person name="Otillar R."/>
            <person name="Panaud O."/>
            <person name="Pangilinan J."/>
            <person name="Paulsen I."/>
            <person name="Piegu B."/>
            <person name="Poliakov A."/>
            <person name="Robbens S."/>
            <person name="Schmutz J."/>
            <person name="Toulza E."/>
            <person name="Wyss T."/>
            <person name="Zelensky A."/>
            <person name="Zhou K."/>
            <person name="Armbrust E.V."/>
            <person name="Bhattacharya D."/>
            <person name="Goodenough U.W."/>
            <person name="Van de Peer Y."/>
            <person name="Grigoriev I.V."/>
        </authorList>
    </citation>
    <scope>NUCLEOTIDE SEQUENCE [LARGE SCALE GENOMIC DNA]</scope>
    <source>
        <strain evidence="4">RCC299 / NOUM17</strain>
    </source>
</reference>
<dbReference type="RefSeq" id="XP_002506390.1">
    <property type="nucleotide sequence ID" value="XM_002506344.1"/>
</dbReference>
<keyword evidence="2" id="KW-0472">Membrane</keyword>
<evidence type="ECO:0008006" key="5">
    <source>
        <dbReference type="Google" id="ProtNLM"/>
    </source>
</evidence>
<gene>
    <name evidence="3" type="ORF">MICPUN_64512</name>
</gene>
<feature type="transmembrane region" description="Helical" evidence="2">
    <location>
        <begin position="227"/>
        <end position="247"/>
    </location>
</feature>
<dbReference type="OMA" id="FNLMGIW"/>